<sequence>MKKLAAPAAIVVTLTLTMSACSGSDSAADAHVDQLDANAEAAAMDRFSTFKDDLSSITSYHAQGTLEAEDGNQYTDFVFDRSAGAFEGTASIESGSVDMTIDLIRASNLLWIKGPAEYWESFGYDATPAIGKYVVFQAAQGDQVAKTYDYDRLVSTVETISNGQVTVEGEVDEDGTDFIRYALGEKEKSTLLDIPATGEMGTAKLVSTTDEVDATIVIDEFGTNTDISAPAPVEVTQPQGQ</sequence>
<keyword evidence="3" id="KW-1185">Reference proteome</keyword>
<accession>A0A556CBS1</accession>
<feature type="chain" id="PRO_5022036571" description="Lipoprotein" evidence="1">
    <location>
        <begin position="28"/>
        <end position="241"/>
    </location>
</feature>
<dbReference type="RefSeq" id="WP_143922946.1">
    <property type="nucleotide sequence ID" value="NZ_VLTK01000007.1"/>
</dbReference>
<comment type="caution">
    <text evidence="2">The sequence shown here is derived from an EMBL/GenBank/DDBJ whole genome shotgun (WGS) entry which is preliminary data.</text>
</comment>
<gene>
    <name evidence="2" type="ORF">FO013_12725</name>
</gene>
<dbReference type="PROSITE" id="PS51257">
    <property type="entry name" value="PROKAR_LIPOPROTEIN"/>
    <property type="match status" value="1"/>
</dbReference>
<dbReference type="OrthoDB" id="4809517at2"/>
<name>A0A556CBS1_BREAU</name>
<dbReference type="AlphaFoldDB" id="A0A556CBS1"/>
<keyword evidence="1" id="KW-0732">Signal</keyword>
<dbReference type="Gene3D" id="2.50.20.20">
    <property type="match status" value="1"/>
</dbReference>
<evidence type="ECO:0000313" key="2">
    <source>
        <dbReference type="EMBL" id="TSI14905.1"/>
    </source>
</evidence>
<proteinExistence type="predicted"/>
<dbReference type="EMBL" id="VLTK01000007">
    <property type="protein sequence ID" value="TSI14905.1"/>
    <property type="molecule type" value="Genomic_DNA"/>
</dbReference>
<feature type="signal peptide" evidence="1">
    <location>
        <begin position="1"/>
        <end position="27"/>
    </location>
</feature>
<evidence type="ECO:0000313" key="3">
    <source>
        <dbReference type="Proteomes" id="UP000316406"/>
    </source>
</evidence>
<organism evidence="2 3">
    <name type="scientific">Brevibacterium aurantiacum</name>
    <dbReference type="NCBI Taxonomy" id="273384"/>
    <lineage>
        <taxon>Bacteria</taxon>
        <taxon>Bacillati</taxon>
        <taxon>Actinomycetota</taxon>
        <taxon>Actinomycetes</taxon>
        <taxon>Micrococcales</taxon>
        <taxon>Brevibacteriaceae</taxon>
        <taxon>Brevibacterium</taxon>
    </lineage>
</organism>
<protein>
    <recommendedName>
        <fullName evidence="4">Lipoprotein</fullName>
    </recommendedName>
</protein>
<dbReference type="Proteomes" id="UP000316406">
    <property type="component" value="Unassembled WGS sequence"/>
</dbReference>
<evidence type="ECO:0008006" key="4">
    <source>
        <dbReference type="Google" id="ProtNLM"/>
    </source>
</evidence>
<reference evidence="2 3" key="1">
    <citation type="submission" date="2019-07" db="EMBL/GenBank/DDBJ databases">
        <title>Draft genome sequence of Brevibacterium aurantiacum XU54 isolated from Xinjiang China.</title>
        <authorList>
            <person name="Xu X."/>
        </authorList>
    </citation>
    <scope>NUCLEOTIDE SEQUENCE [LARGE SCALE GENOMIC DNA]</scope>
    <source>
        <strain evidence="2 3">XU54</strain>
    </source>
</reference>
<evidence type="ECO:0000256" key="1">
    <source>
        <dbReference type="SAM" id="SignalP"/>
    </source>
</evidence>